<sequence length="197" mass="21608">MGKASYDSTQEKLHFAIREKDTLEGELKELEQVLIRDNVGMDDSLVDSQGFPRADIDVYAIRSARVKIIALGNDLKQVMSRIELLLHELHSQKKPEVKIDNNRPFAVVNAVAPDSPALEAGLEKGDKIIRFGEINYSNHESLQAVGRLVASNEGKTLILLVERNDNSDGGSTTITLKLTPKGGWGGRGLLGCHILPL</sequence>
<comment type="similarity">
    <text evidence="1">Belongs to the proteasome subunit p27 family.</text>
</comment>
<dbReference type="InterPro" id="IPR035269">
    <property type="entry name" value="PSMD9"/>
</dbReference>
<evidence type="ECO:0000256" key="2">
    <source>
        <dbReference type="ARBA" id="ARBA00023186"/>
    </source>
</evidence>
<dbReference type="Gene3D" id="6.10.140.1710">
    <property type="match status" value="1"/>
</dbReference>
<evidence type="ECO:0000256" key="1">
    <source>
        <dbReference type="ARBA" id="ARBA00005256"/>
    </source>
</evidence>
<accession>A0ABR2WBB2</accession>
<proteinExistence type="inferred from homology"/>
<evidence type="ECO:0000313" key="6">
    <source>
        <dbReference type="Proteomes" id="UP001479436"/>
    </source>
</evidence>
<feature type="coiled-coil region" evidence="3">
    <location>
        <begin position="6"/>
        <end position="33"/>
    </location>
</feature>
<protein>
    <submittedName>
        <fullName evidence="5">26S proteasome regulatory subunit</fullName>
    </submittedName>
</protein>
<dbReference type="Gene3D" id="2.30.42.10">
    <property type="match status" value="1"/>
</dbReference>
<evidence type="ECO:0000313" key="5">
    <source>
        <dbReference type="EMBL" id="KAK9729346.1"/>
    </source>
</evidence>
<dbReference type="SUPFAM" id="SSF50156">
    <property type="entry name" value="PDZ domain-like"/>
    <property type="match status" value="1"/>
</dbReference>
<name>A0ABR2WBB2_9FUNG</name>
<gene>
    <name evidence="5" type="primary">NAS2</name>
    <name evidence="5" type="ORF">K7432_000388</name>
</gene>
<dbReference type="EMBL" id="JASJQH010006882">
    <property type="protein sequence ID" value="KAK9729346.1"/>
    <property type="molecule type" value="Genomic_DNA"/>
</dbReference>
<organism evidence="5 6">
    <name type="scientific">Basidiobolus ranarum</name>
    <dbReference type="NCBI Taxonomy" id="34480"/>
    <lineage>
        <taxon>Eukaryota</taxon>
        <taxon>Fungi</taxon>
        <taxon>Fungi incertae sedis</taxon>
        <taxon>Zoopagomycota</taxon>
        <taxon>Entomophthoromycotina</taxon>
        <taxon>Basidiobolomycetes</taxon>
        <taxon>Basidiobolales</taxon>
        <taxon>Basidiobolaceae</taxon>
        <taxon>Basidiobolus</taxon>
    </lineage>
</organism>
<dbReference type="InterPro" id="IPR040815">
    <property type="entry name" value="Nas2_N"/>
</dbReference>
<comment type="caution">
    <text evidence="5">The sequence shown here is derived from an EMBL/GenBank/DDBJ whole genome shotgun (WGS) entry which is preliminary data.</text>
</comment>
<dbReference type="Pfam" id="PF18265">
    <property type="entry name" value="Nas2_N"/>
    <property type="match status" value="1"/>
</dbReference>
<dbReference type="Proteomes" id="UP001479436">
    <property type="component" value="Unassembled WGS sequence"/>
</dbReference>
<keyword evidence="5" id="KW-0647">Proteasome</keyword>
<keyword evidence="3" id="KW-0175">Coiled coil</keyword>
<feature type="domain" description="PDZ" evidence="4">
    <location>
        <begin position="83"/>
        <end position="165"/>
    </location>
</feature>
<dbReference type="Pfam" id="PF17820">
    <property type="entry name" value="PDZ_6"/>
    <property type="match status" value="1"/>
</dbReference>
<dbReference type="PANTHER" id="PTHR12651">
    <property type="entry name" value="26S PROTEASOME NON-ATPASE REGULATORY SUBUNIT 9"/>
    <property type="match status" value="1"/>
</dbReference>
<dbReference type="GO" id="GO:0000502">
    <property type="term" value="C:proteasome complex"/>
    <property type="evidence" value="ECO:0007669"/>
    <property type="project" value="UniProtKB-KW"/>
</dbReference>
<reference evidence="5 6" key="1">
    <citation type="submission" date="2023-04" db="EMBL/GenBank/DDBJ databases">
        <title>Genome of Basidiobolus ranarum AG-B5.</title>
        <authorList>
            <person name="Stajich J.E."/>
            <person name="Carter-House D."/>
            <person name="Gryganskyi A."/>
        </authorList>
    </citation>
    <scope>NUCLEOTIDE SEQUENCE [LARGE SCALE GENOMIC DNA]</scope>
    <source>
        <strain evidence="5 6">AG-B5</strain>
    </source>
</reference>
<evidence type="ECO:0000256" key="3">
    <source>
        <dbReference type="SAM" id="Coils"/>
    </source>
</evidence>
<dbReference type="InterPro" id="IPR001478">
    <property type="entry name" value="PDZ"/>
</dbReference>
<dbReference type="PANTHER" id="PTHR12651:SF1">
    <property type="entry name" value="26S PROTEASOME NON-ATPASE REGULATORY SUBUNIT 9"/>
    <property type="match status" value="1"/>
</dbReference>
<evidence type="ECO:0000259" key="4">
    <source>
        <dbReference type="SMART" id="SM00228"/>
    </source>
</evidence>
<dbReference type="SMART" id="SM00228">
    <property type="entry name" value="PDZ"/>
    <property type="match status" value="1"/>
</dbReference>
<keyword evidence="2" id="KW-0143">Chaperone</keyword>
<dbReference type="InterPro" id="IPR041489">
    <property type="entry name" value="PDZ_6"/>
</dbReference>
<dbReference type="InterPro" id="IPR036034">
    <property type="entry name" value="PDZ_sf"/>
</dbReference>
<keyword evidence="6" id="KW-1185">Reference proteome</keyword>